<dbReference type="InterPro" id="IPR016181">
    <property type="entry name" value="Acyl_CoA_acyltransferase"/>
</dbReference>
<evidence type="ECO:0000256" key="2">
    <source>
        <dbReference type="PROSITE-ProRule" id="PRU00409"/>
    </source>
</evidence>
<dbReference type="SUPFAM" id="SSF56059">
    <property type="entry name" value="Glutathione synthetase ATP-binding domain-like"/>
    <property type="match status" value="1"/>
</dbReference>
<dbReference type="InterPro" id="IPR011761">
    <property type="entry name" value="ATP-grasp"/>
</dbReference>
<dbReference type="InterPro" id="IPR017534">
    <property type="entry name" value="GNAT-acetyltransferase"/>
</dbReference>
<name>A0ABT5NVH3_9PSED</name>
<dbReference type="RefSeq" id="WP_273912024.1">
    <property type="nucleotide sequence ID" value="NZ_JAMDGX010000048.1"/>
</dbReference>
<proteinExistence type="predicted"/>
<dbReference type="SUPFAM" id="SSF55729">
    <property type="entry name" value="Acyl-CoA N-acyltransferases (Nat)"/>
    <property type="match status" value="1"/>
</dbReference>
<sequence>MKAHASPYGQRLLRGQVPSYERLQAQLAGDGSEPHDQPRSLHCGWGRLLIGHTYPDPASLADALAEERPGERDIALYVAAPQQVLAQAPQQLFLDPSDTLRLWFSDYRPSQRVFRGFRIRRAQSDSDWQAINHLYLTRAMLPIDPALLTPRHLGGPVYWLAEDEDSGAVIGSIMGLNHHKAFADPEHGSSLWCLAVSPNCTRPGVGEVLVRHLIEHFMSRGLSHLDLSVLHDNRQAKRLYAKLGFRNLTTFAIKRKNGINQPLFLGPGPEAGLNPYARIIVEEAYRRGIDVQVEDADAGLFTLNHGGRRVRCRESLCDLTSAVSMTLCQDKSLTHKTLAGAGLNLPAQQLAGNADDNLAFLEDHGAVVVKPLDGEQGNGVAVNLTTLDELSTAIEQARRFDSRVLLESFHEGLDLRIVVIGFEVVAAAIRHPATIVGDGQHAVGALIEAQSRRRQAATGGESRIPLDAETQRTLHAAGVDYDSVLPAGQRLAVRRTANLHTGGCLEDVTARLHPTLADAAIRAARALDIPVVGLDLMIKAADQPEHVFIEANERVGLANHEPQPTAERFVDLLFPHSRPVL</sequence>
<feature type="domain" description="N-acetyltransferase" evidence="4">
    <location>
        <begin position="117"/>
        <end position="266"/>
    </location>
</feature>
<evidence type="ECO:0000259" key="3">
    <source>
        <dbReference type="PROSITE" id="PS50975"/>
    </source>
</evidence>
<dbReference type="PROSITE" id="PS51186">
    <property type="entry name" value="GNAT"/>
    <property type="match status" value="1"/>
</dbReference>
<dbReference type="InterPro" id="IPR000182">
    <property type="entry name" value="GNAT_dom"/>
</dbReference>
<dbReference type="Gene3D" id="3.30.470.20">
    <property type="entry name" value="ATP-grasp fold, B domain"/>
    <property type="match status" value="2"/>
</dbReference>
<gene>
    <name evidence="5" type="primary">ngg</name>
    <name evidence="5" type="ORF">M5G11_16510</name>
</gene>
<dbReference type="CDD" id="cd04301">
    <property type="entry name" value="NAT_SF"/>
    <property type="match status" value="1"/>
</dbReference>
<evidence type="ECO:0000259" key="4">
    <source>
        <dbReference type="PROSITE" id="PS51186"/>
    </source>
</evidence>
<feature type="domain" description="ATP-grasp" evidence="3">
    <location>
        <begin position="335"/>
        <end position="581"/>
    </location>
</feature>
<dbReference type="Proteomes" id="UP001148203">
    <property type="component" value="Unassembled WGS sequence"/>
</dbReference>
<keyword evidence="2" id="KW-0547">Nucleotide-binding</keyword>
<organism evidence="5 6">
    <name type="scientific">Pseudomonas fontis</name>
    <dbReference type="NCBI Taxonomy" id="2942633"/>
    <lineage>
        <taxon>Bacteria</taxon>
        <taxon>Pseudomonadati</taxon>
        <taxon>Pseudomonadota</taxon>
        <taxon>Gammaproteobacteria</taxon>
        <taxon>Pseudomonadales</taxon>
        <taxon>Pseudomonadaceae</taxon>
        <taxon>Pseudomonas</taxon>
    </lineage>
</organism>
<comment type="caution">
    <text evidence="5">The sequence shown here is derived from an EMBL/GenBank/DDBJ whole genome shotgun (WGS) entry which is preliminary data.</text>
</comment>
<dbReference type="PANTHER" id="PTHR21621">
    <property type="entry name" value="RIBOSOMAL PROTEIN S6 MODIFICATION PROTEIN"/>
    <property type="match status" value="1"/>
</dbReference>
<dbReference type="Pfam" id="PF00583">
    <property type="entry name" value="Acetyltransf_1"/>
    <property type="match status" value="1"/>
</dbReference>
<evidence type="ECO:0000313" key="5">
    <source>
        <dbReference type="EMBL" id="MDD0992136.1"/>
    </source>
</evidence>
<evidence type="ECO:0000256" key="1">
    <source>
        <dbReference type="ARBA" id="ARBA00023211"/>
    </source>
</evidence>
<protein>
    <submittedName>
        <fullName evidence="5">N-acetylglutaminylglutamine synthetase</fullName>
    </submittedName>
</protein>
<evidence type="ECO:0000313" key="6">
    <source>
        <dbReference type="Proteomes" id="UP001148203"/>
    </source>
</evidence>
<dbReference type="Gene3D" id="3.30.1490.20">
    <property type="entry name" value="ATP-grasp fold, A domain"/>
    <property type="match status" value="1"/>
</dbReference>
<dbReference type="Pfam" id="PF08443">
    <property type="entry name" value="RimK"/>
    <property type="match status" value="1"/>
</dbReference>
<reference evidence="5 6" key="1">
    <citation type="submission" date="2022-05" db="EMBL/GenBank/DDBJ databases">
        <title>Novel Pseudomonas spp. Isolated from a Rainbow Trout Aquaculture Facility.</title>
        <authorList>
            <person name="Testerman T."/>
            <person name="Graf J."/>
        </authorList>
    </citation>
    <scope>NUCLEOTIDE SEQUENCE [LARGE SCALE GENOMIC DNA]</scope>
    <source>
        <strain evidence="5 6">ID681</strain>
    </source>
</reference>
<keyword evidence="6" id="KW-1185">Reference proteome</keyword>
<keyword evidence="2" id="KW-0067">ATP-binding</keyword>
<dbReference type="PROSITE" id="PS50975">
    <property type="entry name" value="ATP_GRASP"/>
    <property type="match status" value="1"/>
</dbReference>
<dbReference type="EMBL" id="JAMDGY010000052">
    <property type="protein sequence ID" value="MDD0992136.1"/>
    <property type="molecule type" value="Genomic_DNA"/>
</dbReference>
<keyword evidence="1" id="KW-0464">Manganese</keyword>
<dbReference type="InterPro" id="IPR013651">
    <property type="entry name" value="ATP-grasp_RimK-type"/>
</dbReference>
<dbReference type="Gene3D" id="3.40.630.30">
    <property type="match status" value="1"/>
</dbReference>
<dbReference type="PANTHER" id="PTHR21621:SF0">
    <property type="entry name" value="BETA-CITRYLGLUTAMATE SYNTHASE B-RELATED"/>
    <property type="match status" value="1"/>
</dbReference>
<accession>A0ABT5NVH3</accession>
<dbReference type="NCBIfam" id="TIGR03103">
    <property type="entry name" value="trio_acet_GNAT"/>
    <property type="match status" value="1"/>
</dbReference>
<dbReference type="InterPro" id="IPR013815">
    <property type="entry name" value="ATP_grasp_subdomain_1"/>
</dbReference>